<evidence type="ECO:0000313" key="2">
    <source>
        <dbReference type="Proteomes" id="UP000606921"/>
    </source>
</evidence>
<evidence type="ECO:0008006" key="3">
    <source>
        <dbReference type="Google" id="ProtNLM"/>
    </source>
</evidence>
<dbReference type="Gene3D" id="6.10.250.730">
    <property type="match status" value="1"/>
</dbReference>
<gene>
    <name evidence="1" type="ORF">REJC140_03825</name>
</gene>
<protein>
    <recommendedName>
        <fullName evidence="3">DUF982 domain-containing protein</fullName>
    </recommendedName>
</protein>
<organism evidence="1 2">
    <name type="scientific">Pseudorhizobium endolithicum</name>
    <dbReference type="NCBI Taxonomy" id="1191678"/>
    <lineage>
        <taxon>Bacteria</taxon>
        <taxon>Pseudomonadati</taxon>
        <taxon>Pseudomonadota</taxon>
        <taxon>Alphaproteobacteria</taxon>
        <taxon>Hyphomicrobiales</taxon>
        <taxon>Rhizobiaceae</taxon>
        <taxon>Rhizobium/Agrobacterium group</taxon>
        <taxon>Pseudorhizobium</taxon>
    </lineage>
</organism>
<accession>A0ABM8PRI4</accession>
<reference evidence="1 2" key="1">
    <citation type="submission" date="2020-11" db="EMBL/GenBank/DDBJ databases">
        <authorList>
            <person name="Lassalle F."/>
        </authorList>
    </citation>
    <scope>NUCLEOTIDE SEQUENCE [LARGE SCALE GENOMIC DNA]</scope>
    <source>
        <strain evidence="1 2">JC140</strain>
    </source>
</reference>
<dbReference type="RefSeq" id="WP_142593203.1">
    <property type="nucleotide sequence ID" value="NZ_CABFWF030000013.1"/>
</dbReference>
<proteinExistence type="predicted"/>
<sequence length="86" mass="9763">MTINTKVGREAVWRHPVVIRIGYGMREPVRGPAEAYHYLSYRWPSGEYVHLELARQKCQAATERGASSEEARELFITAAMEAEVLA</sequence>
<dbReference type="Proteomes" id="UP000606921">
    <property type="component" value="Unassembled WGS sequence"/>
</dbReference>
<keyword evidence="2" id="KW-1185">Reference proteome</keyword>
<dbReference type="EMBL" id="CABFWF030000013">
    <property type="protein sequence ID" value="CAD7044483.1"/>
    <property type="molecule type" value="Genomic_DNA"/>
</dbReference>
<dbReference type="InterPro" id="IPR010385">
    <property type="entry name" value="DUF982"/>
</dbReference>
<comment type="caution">
    <text evidence="1">The sequence shown here is derived from an EMBL/GenBank/DDBJ whole genome shotgun (WGS) entry which is preliminary data.</text>
</comment>
<name>A0ABM8PRI4_9HYPH</name>
<dbReference type="Pfam" id="PF06169">
    <property type="entry name" value="DUF982"/>
    <property type="match status" value="1"/>
</dbReference>
<evidence type="ECO:0000313" key="1">
    <source>
        <dbReference type="EMBL" id="CAD7044483.1"/>
    </source>
</evidence>